<dbReference type="RefSeq" id="WP_101466516.1">
    <property type="nucleotide sequence ID" value="NZ_PJMW01000002.1"/>
</dbReference>
<comment type="pathway">
    <text evidence="10">Carbohydrate degradation.</text>
</comment>
<dbReference type="InterPro" id="IPR000056">
    <property type="entry name" value="Ribul_P_3_epim-like"/>
</dbReference>
<proteinExistence type="inferred from homology"/>
<comment type="cofactor">
    <cofactor evidence="10 13">
        <name>a divalent metal cation</name>
        <dbReference type="ChEBI" id="CHEBI:60240"/>
    </cofactor>
    <text evidence="10 13">Binds 1 divalent metal cation per subunit.</text>
</comment>
<evidence type="ECO:0000256" key="9">
    <source>
        <dbReference type="ARBA" id="ARBA00023235"/>
    </source>
</evidence>
<reference evidence="15 16" key="1">
    <citation type="submission" date="2017-12" db="EMBL/GenBank/DDBJ databases">
        <title>Sequencing the genomes of 1000 Actinobacteria strains.</title>
        <authorList>
            <person name="Klenk H.-P."/>
        </authorList>
    </citation>
    <scope>NUCLEOTIDE SEQUENCE [LARGE SCALE GENOMIC DNA]</scope>
    <source>
        <strain evidence="15 16">DSM 44489</strain>
    </source>
</reference>
<keyword evidence="9 10" id="KW-0413">Isomerase</keyword>
<protein>
    <recommendedName>
        <fullName evidence="7 10">Ribulose-phosphate 3-epimerase</fullName>
        <ecNumber evidence="7 10">5.1.3.1</ecNumber>
    </recommendedName>
</protein>
<dbReference type="Pfam" id="PF00834">
    <property type="entry name" value="Ribul_P_3_epim"/>
    <property type="match status" value="1"/>
</dbReference>
<comment type="cofactor">
    <cofactor evidence="2">
        <name>Mn(2+)</name>
        <dbReference type="ChEBI" id="CHEBI:29035"/>
    </cofactor>
</comment>
<evidence type="ECO:0000256" key="13">
    <source>
        <dbReference type="PIRSR" id="PIRSR001461-2"/>
    </source>
</evidence>
<feature type="binding site" evidence="10 14">
    <location>
        <begin position="148"/>
        <end position="151"/>
    </location>
    <ligand>
        <name>substrate</name>
    </ligand>
</feature>
<dbReference type="CDD" id="cd00429">
    <property type="entry name" value="RPE"/>
    <property type="match status" value="1"/>
</dbReference>
<keyword evidence="13" id="KW-0464">Manganese</keyword>
<comment type="function">
    <text evidence="10">Catalyzes the reversible epimerization of D-ribulose 5-phosphate to D-xylulose 5-phosphate.</text>
</comment>
<evidence type="ECO:0000256" key="5">
    <source>
        <dbReference type="ARBA" id="ARBA00001954"/>
    </source>
</evidence>
<feature type="binding site" evidence="10 14">
    <location>
        <position position="72"/>
    </location>
    <ligand>
        <name>substrate</name>
    </ligand>
</feature>
<feature type="active site" description="Proton acceptor" evidence="10 12">
    <location>
        <position position="41"/>
    </location>
</feature>
<feature type="active site" description="Proton donor" evidence="10 12">
    <location>
        <position position="181"/>
    </location>
</feature>
<evidence type="ECO:0000313" key="16">
    <source>
        <dbReference type="Proteomes" id="UP000233766"/>
    </source>
</evidence>
<comment type="catalytic activity">
    <reaction evidence="1 10 11">
        <text>D-ribulose 5-phosphate = D-xylulose 5-phosphate</text>
        <dbReference type="Rhea" id="RHEA:13677"/>
        <dbReference type="ChEBI" id="CHEBI:57737"/>
        <dbReference type="ChEBI" id="CHEBI:58121"/>
        <dbReference type="EC" id="5.1.3.1"/>
    </reaction>
</comment>
<dbReference type="GO" id="GO:0004750">
    <property type="term" value="F:D-ribulose-phosphate 3-epimerase activity"/>
    <property type="evidence" value="ECO:0007669"/>
    <property type="project" value="UniProtKB-UniRule"/>
</dbReference>
<dbReference type="GO" id="GO:0006098">
    <property type="term" value="P:pentose-phosphate shunt"/>
    <property type="evidence" value="ECO:0007669"/>
    <property type="project" value="UniProtKB-UniRule"/>
</dbReference>
<feature type="binding site" evidence="10">
    <location>
        <begin position="181"/>
        <end position="183"/>
    </location>
    <ligand>
        <name>substrate</name>
    </ligand>
</feature>
<name>A0A2N3VG83_9NOCA</name>
<keyword evidence="13" id="KW-0170">Cobalt</keyword>
<evidence type="ECO:0000256" key="11">
    <source>
        <dbReference type="PIRNR" id="PIRNR001461"/>
    </source>
</evidence>
<sequence length="231" mass="24161">MPESSVRRPLVVPSVLPADFACLGAEVRDLCAAGADRIQWDVMDGVFVPNLTFGPDVIAAARSHSTVGFEAHLMVVNPGELLAAYIDAGCELIIVHAEACTHLHRTLARIRELGARSGVALNPHTPADVVAHVLAETDLILAMTVNPGFGGQAYIPAVEPKIARLRRMIDDSGHAIELEVDGGITAATIGGAAAAGADVFISGSWMYGCPEGKAAAVKRLRETAHCAREAA</sequence>
<dbReference type="GO" id="GO:0046872">
    <property type="term" value="F:metal ion binding"/>
    <property type="evidence" value="ECO:0007669"/>
    <property type="project" value="UniProtKB-UniRule"/>
</dbReference>
<evidence type="ECO:0000256" key="8">
    <source>
        <dbReference type="ARBA" id="ARBA00022723"/>
    </source>
</evidence>
<feature type="binding site" evidence="10 14">
    <location>
        <begin position="203"/>
        <end position="204"/>
    </location>
    <ligand>
        <name>substrate</name>
    </ligand>
</feature>
<dbReference type="SUPFAM" id="SSF51366">
    <property type="entry name" value="Ribulose-phoshate binding barrel"/>
    <property type="match status" value="1"/>
</dbReference>
<comment type="caution">
    <text evidence="10">Lacks conserved residue(s) required for the propagation of feature annotation.</text>
</comment>
<keyword evidence="16" id="KW-1185">Reference proteome</keyword>
<evidence type="ECO:0000256" key="1">
    <source>
        <dbReference type="ARBA" id="ARBA00001782"/>
    </source>
</evidence>
<dbReference type="EMBL" id="PJMW01000002">
    <property type="protein sequence ID" value="PKV80617.1"/>
    <property type="molecule type" value="Genomic_DNA"/>
</dbReference>
<dbReference type="NCBIfam" id="TIGR01163">
    <property type="entry name" value="rpe"/>
    <property type="match status" value="1"/>
</dbReference>
<feature type="binding site" evidence="13">
    <location>
        <position position="41"/>
    </location>
    <ligand>
        <name>a divalent metal cation</name>
        <dbReference type="ChEBI" id="CHEBI:60240"/>
    </ligand>
</feature>
<gene>
    <name evidence="10" type="primary">rpe</name>
    <name evidence="15" type="ORF">ATK86_5050</name>
</gene>
<feature type="binding site" evidence="13">
    <location>
        <position position="181"/>
    </location>
    <ligand>
        <name>a divalent metal cation</name>
        <dbReference type="ChEBI" id="CHEBI:60240"/>
    </ligand>
</feature>
<dbReference type="InterPro" id="IPR011060">
    <property type="entry name" value="RibuloseP-bd_barrel"/>
</dbReference>
<evidence type="ECO:0000256" key="12">
    <source>
        <dbReference type="PIRSR" id="PIRSR001461-1"/>
    </source>
</evidence>
<dbReference type="Gene3D" id="3.20.20.70">
    <property type="entry name" value="Aldolase class I"/>
    <property type="match status" value="1"/>
</dbReference>
<comment type="cofactor">
    <cofactor evidence="4">
        <name>Zn(2+)</name>
        <dbReference type="ChEBI" id="CHEBI:29105"/>
    </cofactor>
</comment>
<dbReference type="InterPro" id="IPR013785">
    <property type="entry name" value="Aldolase_TIM"/>
</dbReference>
<dbReference type="AlphaFoldDB" id="A0A2N3VG83"/>
<comment type="caution">
    <text evidence="15">The sequence shown here is derived from an EMBL/GenBank/DDBJ whole genome shotgun (WGS) entry which is preliminary data.</text>
</comment>
<dbReference type="NCBIfam" id="NF004076">
    <property type="entry name" value="PRK05581.1-4"/>
    <property type="match status" value="1"/>
</dbReference>
<dbReference type="Proteomes" id="UP000233766">
    <property type="component" value="Unassembled WGS sequence"/>
</dbReference>
<feature type="binding site" evidence="10 14">
    <location>
        <position position="14"/>
    </location>
    <ligand>
        <name>substrate</name>
    </ligand>
</feature>
<dbReference type="EC" id="5.1.3.1" evidence="7 10"/>
<keyword evidence="13" id="KW-0862">Zinc</keyword>
<evidence type="ECO:0000256" key="10">
    <source>
        <dbReference type="HAMAP-Rule" id="MF_02227"/>
    </source>
</evidence>
<comment type="similarity">
    <text evidence="6 10 11">Belongs to the ribulose-phosphate 3-epimerase family.</text>
</comment>
<evidence type="ECO:0000313" key="15">
    <source>
        <dbReference type="EMBL" id="PKV80617.1"/>
    </source>
</evidence>
<dbReference type="GO" id="GO:0005737">
    <property type="term" value="C:cytoplasm"/>
    <property type="evidence" value="ECO:0007669"/>
    <property type="project" value="UniProtKB-ARBA"/>
</dbReference>
<accession>A0A2N3VG83</accession>
<dbReference type="FunFam" id="3.20.20.70:FF:000004">
    <property type="entry name" value="Ribulose-phosphate 3-epimerase"/>
    <property type="match status" value="1"/>
</dbReference>
<evidence type="ECO:0000256" key="4">
    <source>
        <dbReference type="ARBA" id="ARBA00001947"/>
    </source>
</evidence>
<feature type="binding site" evidence="14">
    <location>
        <position position="183"/>
    </location>
    <ligand>
        <name>substrate</name>
    </ligand>
</feature>
<organism evidence="15 16">
    <name type="scientific">Nocardia fluminea</name>
    <dbReference type="NCBI Taxonomy" id="134984"/>
    <lineage>
        <taxon>Bacteria</taxon>
        <taxon>Bacillati</taxon>
        <taxon>Actinomycetota</taxon>
        <taxon>Actinomycetes</taxon>
        <taxon>Mycobacteriales</taxon>
        <taxon>Nocardiaceae</taxon>
        <taxon>Nocardia</taxon>
    </lineage>
</organism>
<dbReference type="PANTHER" id="PTHR11749">
    <property type="entry name" value="RIBULOSE-5-PHOSPHATE-3-EPIMERASE"/>
    <property type="match status" value="1"/>
</dbReference>
<evidence type="ECO:0000256" key="7">
    <source>
        <dbReference type="ARBA" id="ARBA00013188"/>
    </source>
</evidence>
<evidence type="ECO:0000256" key="3">
    <source>
        <dbReference type="ARBA" id="ARBA00001941"/>
    </source>
</evidence>
<dbReference type="HAMAP" id="MF_02227">
    <property type="entry name" value="RPE"/>
    <property type="match status" value="1"/>
</dbReference>
<dbReference type="OrthoDB" id="1645589at2"/>
<evidence type="ECO:0000256" key="14">
    <source>
        <dbReference type="PIRSR" id="PIRSR001461-3"/>
    </source>
</evidence>
<comment type="cofactor">
    <cofactor evidence="5">
        <name>Fe(2+)</name>
        <dbReference type="ChEBI" id="CHEBI:29033"/>
    </cofactor>
</comment>
<dbReference type="GO" id="GO:0019323">
    <property type="term" value="P:pentose catabolic process"/>
    <property type="evidence" value="ECO:0007669"/>
    <property type="project" value="UniProtKB-UniRule"/>
</dbReference>
<dbReference type="InterPro" id="IPR026019">
    <property type="entry name" value="Ribul_P_3_epim"/>
</dbReference>
<feature type="binding site" evidence="13">
    <location>
        <position position="72"/>
    </location>
    <ligand>
        <name>a divalent metal cation</name>
        <dbReference type="ChEBI" id="CHEBI:60240"/>
    </ligand>
</feature>
<keyword evidence="10 11" id="KW-0119">Carbohydrate metabolism</keyword>
<evidence type="ECO:0000256" key="6">
    <source>
        <dbReference type="ARBA" id="ARBA00009541"/>
    </source>
</evidence>
<keyword evidence="8 10" id="KW-0479">Metal-binding</keyword>
<evidence type="ECO:0000256" key="2">
    <source>
        <dbReference type="ARBA" id="ARBA00001936"/>
    </source>
</evidence>
<comment type="cofactor">
    <cofactor evidence="3">
        <name>Co(2+)</name>
        <dbReference type="ChEBI" id="CHEBI:48828"/>
    </cofactor>
</comment>
<dbReference type="PIRSF" id="PIRSF001461">
    <property type="entry name" value="RPE"/>
    <property type="match status" value="1"/>
</dbReference>